<dbReference type="Pfam" id="PF01547">
    <property type="entry name" value="SBP_bac_1"/>
    <property type="match status" value="1"/>
</dbReference>
<keyword evidence="3" id="KW-1185">Reference proteome</keyword>
<dbReference type="SUPFAM" id="SSF53850">
    <property type="entry name" value="Periplasmic binding protein-like II"/>
    <property type="match status" value="1"/>
</dbReference>
<gene>
    <name evidence="2" type="ORF">DAETH_36940</name>
</gene>
<sequence>MNKLALAGMVLGGMLGLGAAHAQYTGPKVNLTYVHGFLGSDRPYMEDLVKQFNASHPNIEVKYQGQDWGTTGQQLLPLVAAGRAPDVVAWLSWDITQFVDKGAFSELTPAELRAARVSKAAFYDKVWQGGQYQGKTYGVPLHLVTVVTFYNKDLMRKMGVSAPPRNREQFLAASARCTTDKAGRRPGAPGFDARNLATWGGAIPAAPGWFRLGITVAEQNGVDFLNAQGQPVYASARAAEALQFLRDTNTRYHVGPAGATEDSEAAAFRQGKSCFNYAGVWMLSQYREQLGDKLGVAPFPRLGTQRDASFGDASFLTLPRQRANYDPNKRAAALEFVGWMTGREQNLAFTKSGSLPTQPAVASDPAYRTNPMYGAFAGFRNISIYGGLGGTTRIAPVLSPFGDAVDQFLSGKKGDALQVLREAQVKTVQQIADAQK</sequence>
<geneLocation type="plasmid" evidence="2 3">
    <name>pDAETH-1</name>
</geneLocation>
<dbReference type="EMBL" id="AP026561">
    <property type="protein sequence ID" value="BDP43725.1"/>
    <property type="molecule type" value="Genomic_DNA"/>
</dbReference>
<keyword evidence="1" id="KW-0732">Signal</keyword>
<keyword evidence="2" id="KW-0614">Plasmid</keyword>
<dbReference type="InterPro" id="IPR006059">
    <property type="entry name" value="SBP"/>
</dbReference>
<name>A0ABM8AIR9_9DEIO</name>
<dbReference type="PANTHER" id="PTHR43649:SF12">
    <property type="entry name" value="DIACETYLCHITOBIOSE BINDING PROTEIN DASA"/>
    <property type="match status" value="1"/>
</dbReference>
<evidence type="ECO:0000313" key="3">
    <source>
        <dbReference type="Proteomes" id="UP001064971"/>
    </source>
</evidence>
<dbReference type="RefSeq" id="WP_264777585.1">
    <property type="nucleotide sequence ID" value="NZ_AP026561.1"/>
</dbReference>
<proteinExistence type="predicted"/>
<feature type="signal peptide" evidence="1">
    <location>
        <begin position="1"/>
        <end position="22"/>
    </location>
</feature>
<accession>A0ABM8AIR9</accession>
<organism evidence="2 3">
    <name type="scientific">Deinococcus aetherius</name>
    <dbReference type="NCBI Taxonomy" id="200252"/>
    <lineage>
        <taxon>Bacteria</taxon>
        <taxon>Thermotogati</taxon>
        <taxon>Deinococcota</taxon>
        <taxon>Deinococci</taxon>
        <taxon>Deinococcales</taxon>
        <taxon>Deinococcaceae</taxon>
        <taxon>Deinococcus</taxon>
    </lineage>
</organism>
<evidence type="ECO:0000256" key="1">
    <source>
        <dbReference type="SAM" id="SignalP"/>
    </source>
</evidence>
<dbReference type="Gene3D" id="3.40.190.10">
    <property type="entry name" value="Periplasmic binding protein-like II"/>
    <property type="match status" value="1"/>
</dbReference>
<protein>
    <submittedName>
        <fullName evidence="2">ABC transporter substrate-binding protein</fullName>
    </submittedName>
</protein>
<evidence type="ECO:0000313" key="2">
    <source>
        <dbReference type="EMBL" id="BDP43725.1"/>
    </source>
</evidence>
<dbReference type="InterPro" id="IPR050490">
    <property type="entry name" value="Bact_solute-bd_prot1"/>
</dbReference>
<feature type="chain" id="PRO_5045318940" evidence="1">
    <location>
        <begin position="23"/>
        <end position="436"/>
    </location>
</feature>
<dbReference type="PANTHER" id="PTHR43649">
    <property type="entry name" value="ARABINOSE-BINDING PROTEIN-RELATED"/>
    <property type="match status" value="1"/>
</dbReference>
<dbReference type="Proteomes" id="UP001064971">
    <property type="component" value="Plasmid pDAETH-1"/>
</dbReference>
<reference evidence="2" key="1">
    <citation type="submission" date="2022-07" db="EMBL/GenBank/DDBJ databases">
        <title>Complete Genome Sequence of the Radioresistant Bacterium Deinococcus aetherius ST0316, Isolated from the Air Dust collected in Lower Stratosphere above Japan.</title>
        <authorList>
            <person name="Satoh K."/>
            <person name="Hagiwara K."/>
            <person name="Katsumata K."/>
            <person name="Kubo A."/>
            <person name="Yokobori S."/>
            <person name="Yamagishi A."/>
            <person name="Oono Y."/>
            <person name="Narumi I."/>
        </authorList>
    </citation>
    <scope>NUCLEOTIDE SEQUENCE</scope>
    <source>
        <strain evidence="2">ST0316</strain>
        <plasmid evidence="2">pDAETH-1</plasmid>
    </source>
</reference>